<dbReference type="AlphaFoldDB" id="A0A3B3BQQ9"/>
<dbReference type="GeneTree" id="ENSGT00940000172254"/>
<dbReference type="GeneID" id="112147219"/>
<feature type="signal peptide" evidence="3">
    <location>
        <begin position="1"/>
        <end position="21"/>
    </location>
</feature>
<keyword evidence="2" id="KW-0812">Transmembrane</keyword>
<accession>A0A3B3BQQ9</accession>
<reference evidence="4" key="2">
    <citation type="submission" date="2025-09" db="UniProtKB">
        <authorList>
            <consortium name="Ensembl"/>
        </authorList>
    </citation>
    <scope>IDENTIFICATION</scope>
</reference>
<feature type="compositionally biased region" description="Polar residues" evidence="1">
    <location>
        <begin position="59"/>
        <end position="87"/>
    </location>
</feature>
<feature type="region of interest" description="Disordered" evidence="1">
    <location>
        <begin position="21"/>
        <end position="182"/>
    </location>
</feature>
<dbReference type="STRING" id="30732.ENSOMEP00000007946"/>
<feature type="transmembrane region" description="Helical" evidence="2">
    <location>
        <begin position="201"/>
        <end position="222"/>
    </location>
</feature>
<evidence type="ECO:0000313" key="4">
    <source>
        <dbReference type="Ensembl" id="ENSOMEP00000007946.1"/>
    </source>
</evidence>
<reference evidence="4" key="1">
    <citation type="submission" date="2025-08" db="UniProtKB">
        <authorList>
            <consortium name="Ensembl"/>
        </authorList>
    </citation>
    <scope>IDENTIFICATION</scope>
</reference>
<evidence type="ECO:0000256" key="3">
    <source>
        <dbReference type="SAM" id="SignalP"/>
    </source>
</evidence>
<sequence>MRLEVRLVFGTLVLITGSTQAADLSRPQPPAPTSALPLNHETSEPETAPQMEGTAHPESPTNEELTASFFLSNPTVASLTPSDTTAHPDTPSFSAAADSLSSTLTSQSSAPKQAPTTESTTLLSTFSSQSVATVRSSTAPTPTQPSTLSATSKQTTSPPLTTAPGRPPAGPTHHDVPSELNVGDEDLRGFHLHKNSPLDPLLAGLLSVFIVTTAVVFIALFLKFRQRMNHPEFHRLQDLPMDDLMEDTPLSRYSY</sequence>
<evidence type="ECO:0000256" key="1">
    <source>
        <dbReference type="SAM" id="MobiDB-lite"/>
    </source>
</evidence>
<evidence type="ECO:0000313" key="5">
    <source>
        <dbReference type="Proteomes" id="UP000261560"/>
    </source>
</evidence>
<keyword evidence="3" id="KW-0732">Signal</keyword>
<dbReference type="OrthoDB" id="8964578at2759"/>
<dbReference type="RefSeq" id="XP_024129214.1">
    <property type="nucleotide sequence ID" value="XM_024273446.2"/>
</dbReference>
<proteinExistence type="predicted"/>
<keyword evidence="2" id="KW-1133">Transmembrane helix</keyword>
<protein>
    <submittedName>
        <fullName evidence="4">Si:ch73-344o19.1</fullName>
    </submittedName>
</protein>
<dbReference type="KEGG" id="oml:112147219"/>
<name>A0A3B3BQQ9_ORYME</name>
<evidence type="ECO:0000256" key="2">
    <source>
        <dbReference type="SAM" id="Phobius"/>
    </source>
</evidence>
<keyword evidence="5" id="KW-1185">Reference proteome</keyword>
<dbReference type="Ensembl" id="ENSOMET00000003260.1">
    <property type="protein sequence ID" value="ENSOMEP00000007946.1"/>
    <property type="gene ID" value="ENSOMEG00000009099.1"/>
</dbReference>
<organism evidence="4 5">
    <name type="scientific">Oryzias melastigma</name>
    <name type="common">Marine medaka</name>
    <dbReference type="NCBI Taxonomy" id="30732"/>
    <lineage>
        <taxon>Eukaryota</taxon>
        <taxon>Metazoa</taxon>
        <taxon>Chordata</taxon>
        <taxon>Craniata</taxon>
        <taxon>Vertebrata</taxon>
        <taxon>Euteleostomi</taxon>
        <taxon>Actinopterygii</taxon>
        <taxon>Neopterygii</taxon>
        <taxon>Teleostei</taxon>
        <taxon>Neoteleostei</taxon>
        <taxon>Acanthomorphata</taxon>
        <taxon>Ovalentaria</taxon>
        <taxon>Atherinomorphae</taxon>
        <taxon>Beloniformes</taxon>
        <taxon>Adrianichthyidae</taxon>
        <taxon>Oryziinae</taxon>
        <taxon>Oryzias</taxon>
    </lineage>
</organism>
<feature type="compositionally biased region" description="Low complexity" evidence="1">
    <location>
        <begin position="92"/>
        <end position="164"/>
    </location>
</feature>
<dbReference type="PaxDb" id="30732-ENSOMEP00000007946"/>
<feature type="chain" id="PRO_5017483606" evidence="3">
    <location>
        <begin position="22"/>
        <end position="255"/>
    </location>
</feature>
<dbReference type="Proteomes" id="UP000261560">
    <property type="component" value="Unplaced"/>
</dbReference>
<keyword evidence="2" id="KW-0472">Membrane</keyword>
<dbReference type="OMA" id="MKTEIHL"/>